<name>A0A9E7R0Z8_9EURY</name>
<dbReference type="RefSeq" id="WP_260592685.1">
    <property type="nucleotide sequence ID" value="NZ_CP104003.1"/>
</dbReference>
<dbReference type="InterPro" id="IPR036388">
    <property type="entry name" value="WH-like_DNA-bd_sf"/>
</dbReference>
<reference evidence="1" key="1">
    <citation type="submission" date="2022-09" db="EMBL/GenBank/DDBJ databases">
        <title>Diverse halophilic archaea isolated from saline environments.</title>
        <authorList>
            <person name="Cui H.-L."/>
        </authorList>
    </citation>
    <scope>NUCLEOTIDE SEQUENCE</scope>
    <source>
        <strain evidence="1">ZS-35-S2</strain>
    </source>
</reference>
<gene>
    <name evidence="1" type="ORF">N0B31_16325</name>
</gene>
<keyword evidence="2" id="KW-1185">Reference proteome</keyword>
<dbReference type="GeneID" id="74944021"/>
<evidence type="ECO:0000313" key="2">
    <source>
        <dbReference type="Proteomes" id="UP001057580"/>
    </source>
</evidence>
<dbReference type="Gene3D" id="1.10.10.10">
    <property type="entry name" value="Winged helix-like DNA-binding domain superfamily/Winged helix DNA-binding domain"/>
    <property type="match status" value="1"/>
</dbReference>
<evidence type="ECO:0000313" key="1">
    <source>
        <dbReference type="EMBL" id="UWM53691.1"/>
    </source>
</evidence>
<sequence length="97" mass="11113">MQAKREFRDRDGAQVTVLDALVDRHEEGMTVFGLRSRTDLDIDAIESALAELKEAGLIRVEKERGSTRIYPDERVIPDPNEEAEPSFLEWLRGKLPF</sequence>
<accession>A0A9E7R0Z8</accession>
<dbReference type="SUPFAM" id="SSF46785">
    <property type="entry name" value="Winged helix' DNA-binding domain"/>
    <property type="match status" value="1"/>
</dbReference>
<protein>
    <submittedName>
        <fullName evidence="1">MarR family transcriptional regulator</fullName>
    </submittedName>
</protein>
<organism evidence="1 2">
    <name type="scientific">Salinirubellus salinus</name>
    <dbReference type="NCBI Taxonomy" id="1364945"/>
    <lineage>
        <taxon>Archaea</taxon>
        <taxon>Methanobacteriati</taxon>
        <taxon>Methanobacteriota</taxon>
        <taxon>Stenosarchaea group</taxon>
        <taxon>Halobacteria</taxon>
        <taxon>Halobacteriales</taxon>
        <taxon>Natronomonadaceae</taxon>
        <taxon>Salinirubellus</taxon>
    </lineage>
</organism>
<dbReference type="InterPro" id="IPR036390">
    <property type="entry name" value="WH_DNA-bd_sf"/>
</dbReference>
<dbReference type="Proteomes" id="UP001057580">
    <property type="component" value="Chromosome"/>
</dbReference>
<dbReference type="AlphaFoldDB" id="A0A9E7R0Z8"/>
<dbReference type="Pfam" id="PF20024">
    <property type="entry name" value="DUF6432"/>
    <property type="match status" value="1"/>
</dbReference>
<dbReference type="KEGG" id="ssai:N0B31_16325"/>
<proteinExistence type="predicted"/>
<dbReference type="InterPro" id="IPR045490">
    <property type="entry name" value="DUF6432"/>
</dbReference>
<dbReference type="EMBL" id="CP104003">
    <property type="protein sequence ID" value="UWM53691.1"/>
    <property type="molecule type" value="Genomic_DNA"/>
</dbReference>